<dbReference type="STRING" id="913774.A0A0C3DBN7"/>
<accession>A0A0C3DBN7</accession>
<protein>
    <submittedName>
        <fullName evidence="3">Uncharacterized protein</fullName>
    </submittedName>
</protein>
<dbReference type="Pfam" id="PF11951">
    <property type="entry name" value="Fungal_trans_2"/>
    <property type="match status" value="1"/>
</dbReference>
<dbReference type="HOGENOM" id="CLU_015493_4_1_1"/>
<evidence type="ECO:0000313" key="3">
    <source>
        <dbReference type="EMBL" id="KIM99357.1"/>
    </source>
</evidence>
<dbReference type="PANTHER" id="PTHR37534:SF49">
    <property type="entry name" value="LYSINE BIOSYNTHESIS REGULATORY PROTEIN LYS14"/>
    <property type="match status" value="1"/>
</dbReference>
<dbReference type="GO" id="GO:0005634">
    <property type="term" value="C:nucleus"/>
    <property type="evidence" value="ECO:0007669"/>
    <property type="project" value="UniProtKB-SubCell"/>
</dbReference>
<evidence type="ECO:0000313" key="4">
    <source>
        <dbReference type="Proteomes" id="UP000054321"/>
    </source>
</evidence>
<keyword evidence="4" id="KW-1185">Reference proteome</keyword>
<evidence type="ECO:0000256" key="2">
    <source>
        <dbReference type="ARBA" id="ARBA00023242"/>
    </source>
</evidence>
<reference evidence="4" key="2">
    <citation type="submission" date="2015-01" db="EMBL/GenBank/DDBJ databases">
        <title>Evolutionary Origins and Diversification of the Mycorrhizal Mutualists.</title>
        <authorList>
            <consortium name="DOE Joint Genome Institute"/>
            <consortium name="Mycorrhizal Genomics Consortium"/>
            <person name="Kohler A."/>
            <person name="Kuo A."/>
            <person name="Nagy L.G."/>
            <person name="Floudas D."/>
            <person name="Copeland A."/>
            <person name="Barry K.W."/>
            <person name="Cichocki N."/>
            <person name="Veneault-Fourrey C."/>
            <person name="LaButti K."/>
            <person name="Lindquist E.A."/>
            <person name="Lipzen A."/>
            <person name="Lundell T."/>
            <person name="Morin E."/>
            <person name="Murat C."/>
            <person name="Riley R."/>
            <person name="Ohm R."/>
            <person name="Sun H."/>
            <person name="Tunlid A."/>
            <person name="Henrissat B."/>
            <person name="Grigoriev I.V."/>
            <person name="Hibbett D.S."/>
            <person name="Martin F."/>
        </authorList>
    </citation>
    <scope>NUCLEOTIDE SEQUENCE [LARGE SCALE GENOMIC DNA]</scope>
    <source>
        <strain evidence="4">Zn</strain>
    </source>
</reference>
<organism evidence="3 4">
    <name type="scientific">Oidiodendron maius (strain Zn)</name>
    <dbReference type="NCBI Taxonomy" id="913774"/>
    <lineage>
        <taxon>Eukaryota</taxon>
        <taxon>Fungi</taxon>
        <taxon>Dikarya</taxon>
        <taxon>Ascomycota</taxon>
        <taxon>Pezizomycotina</taxon>
        <taxon>Leotiomycetes</taxon>
        <taxon>Leotiomycetes incertae sedis</taxon>
        <taxon>Myxotrichaceae</taxon>
        <taxon>Oidiodendron</taxon>
    </lineage>
</organism>
<evidence type="ECO:0000256" key="1">
    <source>
        <dbReference type="ARBA" id="ARBA00004123"/>
    </source>
</evidence>
<dbReference type="AlphaFoldDB" id="A0A0C3DBN7"/>
<gene>
    <name evidence="3" type="ORF">OIDMADRAFT_127129</name>
</gene>
<dbReference type="PANTHER" id="PTHR37534">
    <property type="entry name" value="TRANSCRIPTIONAL ACTIVATOR PROTEIN UGA3"/>
    <property type="match status" value="1"/>
</dbReference>
<dbReference type="GO" id="GO:0000976">
    <property type="term" value="F:transcription cis-regulatory region binding"/>
    <property type="evidence" value="ECO:0007669"/>
    <property type="project" value="TreeGrafter"/>
</dbReference>
<proteinExistence type="predicted"/>
<reference evidence="3 4" key="1">
    <citation type="submission" date="2014-04" db="EMBL/GenBank/DDBJ databases">
        <authorList>
            <consortium name="DOE Joint Genome Institute"/>
            <person name="Kuo A."/>
            <person name="Martino E."/>
            <person name="Perotto S."/>
            <person name="Kohler A."/>
            <person name="Nagy L.G."/>
            <person name="Floudas D."/>
            <person name="Copeland A."/>
            <person name="Barry K.W."/>
            <person name="Cichocki N."/>
            <person name="Veneault-Fourrey C."/>
            <person name="LaButti K."/>
            <person name="Lindquist E.A."/>
            <person name="Lipzen A."/>
            <person name="Lundell T."/>
            <person name="Morin E."/>
            <person name="Murat C."/>
            <person name="Sun H."/>
            <person name="Tunlid A."/>
            <person name="Henrissat B."/>
            <person name="Grigoriev I.V."/>
            <person name="Hibbett D.S."/>
            <person name="Martin F."/>
            <person name="Nordberg H.P."/>
            <person name="Cantor M.N."/>
            <person name="Hua S.X."/>
        </authorList>
    </citation>
    <scope>NUCLEOTIDE SEQUENCE [LARGE SCALE GENOMIC DNA]</scope>
    <source>
        <strain evidence="3 4">Zn</strain>
    </source>
</reference>
<comment type="subcellular location">
    <subcellularLocation>
        <location evidence="1">Nucleus</location>
    </subcellularLocation>
</comment>
<dbReference type="OrthoDB" id="5130013at2759"/>
<name>A0A0C3DBN7_OIDMZ</name>
<dbReference type="InterPro" id="IPR021858">
    <property type="entry name" value="Fun_TF"/>
</dbReference>
<dbReference type="InParanoid" id="A0A0C3DBN7"/>
<sequence length="380" mass="42529">MSAVEQVVKSMKGCWSYNVVLSRMVTTIDDSKNGFRTVLLPMALSEANNASSGLRQALFAISAYHLWGHDTALKYKLSAIRHLSKSLQNGENETLLQFATSMMLCIGDVFDSADGSWPKHLAAAKALGNQLPKNGDYAKDLLFLQTLLEYHDVLKDFSLGRHLISHSESTCTLEDITIPEENSDDTVIIGSLGCSRELMNLISLITRLHKLVPLPNYLQALPTLIQIRLEDLSQIPLLVPDAHSGQLDTTRILQTAELYRLASIIYLYTTSLPIVRSSAQFQSLISRALGLLEAFAVCTSPWPLFVTALEVNNDADRVRVLRVLETMQRIRRIGNVDILQRVVVAVWKLMDLRSRGDGDSDERLDWRELFDMSGRLPSFI</sequence>
<dbReference type="GO" id="GO:0045944">
    <property type="term" value="P:positive regulation of transcription by RNA polymerase II"/>
    <property type="evidence" value="ECO:0007669"/>
    <property type="project" value="TreeGrafter"/>
</dbReference>
<dbReference type="GO" id="GO:0003700">
    <property type="term" value="F:DNA-binding transcription factor activity"/>
    <property type="evidence" value="ECO:0007669"/>
    <property type="project" value="TreeGrafter"/>
</dbReference>
<dbReference type="EMBL" id="KN832879">
    <property type="protein sequence ID" value="KIM99357.1"/>
    <property type="molecule type" value="Genomic_DNA"/>
</dbReference>
<dbReference type="Proteomes" id="UP000054321">
    <property type="component" value="Unassembled WGS sequence"/>
</dbReference>
<keyword evidence="2" id="KW-0539">Nucleus</keyword>